<dbReference type="GO" id="GO:0031177">
    <property type="term" value="F:phosphopantetheine binding"/>
    <property type="evidence" value="ECO:0007669"/>
    <property type="project" value="TreeGrafter"/>
</dbReference>
<dbReference type="OrthoDB" id="416786at2759"/>
<dbReference type="Pfam" id="PF00550">
    <property type="entry name" value="PP-binding"/>
    <property type="match status" value="1"/>
</dbReference>
<evidence type="ECO:0000256" key="1">
    <source>
        <dbReference type="ARBA" id="ARBA00022450"/>
    </source>
</evidence>
<dbReference type="PANTHER" id="PTHR45527">
    <property type="entry name" value="NONRIBOSOMAL PEPTIDE SYNTHETASE"/>
    <property type="match status" value="1"/>
</dbReference>
<dbReference type="PANTHER" id="PTHR45527:SF1">
    <property type="entry name" value="FATTY ACID SYNTHASE"/>
    <property type="match status" value="1"/>
</dbReference>
<dbReference type="InterPro" id="IPR036736">
    <property type="entry name" value="ACP-like_sf"/>
</dbReference>
<dbReference type="InterPro" id="IPR045851">
    <property type="entry name" value="AMP-bd_C_sf"/>
</dbReference>
<feature type="region of interest" description="Disordered" evidence="4">
    <location>
        <begin position="1"/>
        <end position="25"/>
    </location>
</feature>
<dbReference type="AlphaFoldDB" id="A0A9W4HVG7"/>
<sequence length="1273" mass="140803">MQLTNMSNTPTNPNQSTGCPSHASPSQYPWFEGGSQAAATKPAEWLTEYSNITLPNALLSEEDMRPLACAAWAIVLAQYTGRETASFGVIFPGIDNRSSTEACTVDCESKLTVGDLITRAKNQAKETHMCRDVESFRNHLLFTLRPASEIIEMDRLPLSPPDRTALIFCIILEGNHVSLRSDFDPQAATQVEIRRLMSHFSQAFYHVISSEPQTVALGDLSLFTPEDNTQLQKWNPQAAEPINNFLHTLFQETATSAPEKLALLYCGKGTTYEELDVASTNLAFQILLVDDSLGGSVPICMEKSPEMVIAMIAILKANKAFVPIDPTSSKAHCDFILESLHSKVIVLSGSTDELGLFDSGVNKLVVSPSAVNTKPACQTTHLPAGIDPAQPAYILFTSGSTGIPKGVIVEHRNVCTSMKELGRQFGINTETRMLQYASFTFDPSMLEIFATLLNGGSVCIPTEAERLNNIPKSIKEMEVNTLVAVPSVLKLLSPEEIPTVKTLVVGGEKLTQSLIEIWAEKTHLINAYGPTETCVCSLANLRVSNGRFGDHIGTSIASRAWVVSPSNERHLMPIGAIGELWIEGPTVARGYLNDSVATEASFVSSMPWTDSDVITRAFRTGDLVRYLPDGELIFLGRKDNQVKINGRRIELEEIEVYICRSSLVARASVQLRNIGYSVVLAAFLVPQDATTSDDDVCKLLHDSEYDLNPLLDDLRDQLPSYMVPEYLIPVSCIPRMPSGKVDQHTLTSILEQVRFDQHRLLDVGRNEENQELSESHNTMRDLWAKVLDIPHTSIQASDRFLHLGGNSIKAMKLVSEARVNGLSLTVAQLLKNCTIDELDHSREVEPVTEKAARPSSELQSLSPQSYTPTWIQMVSVTTVAGFPEGNYIHVVVDLRGRLDLVRLREACQSLVQKNEILRTQFRHKNGTVEAIVQDGSQVPFLHFTSHSEALEHWESFPSNCFDRQLATFSYVAMDDDSTHFAMGIQHSQYDAWSITLLLRQLQSIYHGHEVCPGPPFSVFAATVPQATNPEAERFWKEQLANLPMTLLSDSSAEGDEPDRKFQKSLRMSPSGFTFATVIFSAWALVLSKHAKTRRVVFGGAVSGRNIDMEGILDVVGPCINMLPFPIDVTKCDTYLEVLQSVQNVMIATVPYESMPMPDIITRCADWSPTAVFGSIIQHLDIAFDIPAVSQAQSDKDSGRLKWNYLEMKKCYGRCRATDIYVISTVSREGFADVQFKFNPSRISPDLANVLFGDLCGNIEAALQSPEQKISREL</sequence>
<evidence type="ECO:0000256" key="2">
    <source>
        <dbReference type="ARBA" id="ARBA00022553"/>
    </source>
</evidence>
<evidence type="ECO:0000313" key="7">
    <source>
        <dbReference type="Proteomes" id="UP001153618"/>
    </source>
</evidence>
<dbReference type="SUPFAM" id="SSF52777">
    <property type="entry name" value="CoA-dependent acyltransferases"/>
    <property type="match status" value="3"/>
</dbReference>
<dbReference type="Pfam" id="PF00668">
    <property type="entry name" value="Condensation"/>
    <property type="match status" value="1"/>
</dbReference>
<dbReference type="PROSITE" id="PS00455">
    <property type="entry name" value="AMP_BINDING"/>
    <property type="match status" value="1"/>
</dbReference>
<evidence type="ECO:0000256" key="3">
    <source>
        <dbReference type="ARBA" id="ARBA00022598"/>
    </source>
</evidence>
<dbReference type="InterPro" id="IPR020845">
    <property type="entry name" value="AMP-binding_CS"/>
</dbReference>
<organism evidence="6 7">
    <name type="scientific">Penicillium olsonii</name>
    <dbReference type="NCBI Taxonomy" id="99116"/>
    <lineage>
        <taxon>Eukaryota</taxon>
        <taxon>Fungi</taxon>
        <taxon>Dikarya</taxon>
        <taxon>Ascomycota</taxon>
        <taxon>Pezizomycotina</taxon>
        <taxon>Eurotiomycetes</taxon>
        <taxon>Eurotiomycetidae</taxon>
        <taxon>Eurotiales</taxon>
        <taxon>Aspergillaceae</taxon>
        <taxon>Penicillium</taxon>
    </lineage>
</organism>
<dbReference type="Gene3D" id="1.10.1200.10">
    <property type="entry name" value="ACP-like"/>
    <property type="match status" value="1"/>
</dbReference>
<dbReference type="InterPro" id="IPR006162">
    <property type="entry name" value="Ppantetheine_attach_site"/>
</dbReference>
<keyword evidence="7" id="KW-1185">Reference proteome</keyword>
<dbReference type="InterPro" id="IPR010071">
    <property type="entry name" value="AA_adenyl_dom"/>
</dbReference>
<dbReference type="InterPro" id="IPR023213">
    <property type="entry name" value="CAT-like_dom_sf"/>
</dbReference>
<dbReference type="SUPFAM" id="SSF56801">
    <property type="entry name" value="Acetyl-CoA synthetase-like"/>
    <property type="match status" value="1"/>
</dbReference>
<dbReference type="GO" id="GO:0016874">
    <property type="term" value="F:ligase activity"/>
    <property type="evidence" value="ECO:0007669"/>
    <property type="project" value="UniProtKB-KW"/>
</dbReference>
<evidence type="ECO:0000313" key="6">
    <source>
        <dbReference type="EMBL" id="CAG8133648.1"/>
    </source>
</evidence>
<dbReference type="Gene3D" id="3.40.50.12780">
    <property type="entry name" value="N-terminal domain of ligase-like"/>
    <property type="match status" value="1"/>
</dbReference>
<dbReference type="GO" id="GO:0005737">
    <property type="term" value="C:cytoplasm"/>
    <property type="evidence" value="ECO:0007669"/>
    <property type="project" value="TreeGrafter"/>
</dbReference>
<dbReference type="Gene3D" id="3.30.559.30">
    <property type="entry name" value="Nonribosomal peptide synthetase, condensation domain"/>
    <property type="match status" value="2"/>
</dbReference>
<dbReference type="Gene3D" id="3.30.559.10">
    <property type="entry name" value="Chloramphenicol acetyltransferase-like domain"/>
    <property type="match status" value="1"/>
</dbReference>
<gene>
    <name evidence="6" type="ORF">POLS_LOCUS5587</name>
</gene>
<feature type="domain" description="Carrier" evidence="5">
    <location>
        <begin position="770"/>
        <end position="846"/>
    </location>
</feature>
<keyword evidence="1" id="KW-0596">Phosphopantetheine</keyword>
<dbReference type="GO" id="GO:0043041">
    <property type="term" value="P:amino acid activation for nonribosomal peptide biosynthetic process"/>
    <property type="evidence" value="ECO:0007669"/>
    <property type="project" value="TreeGrafter"/>
</dbReference>
<dbReference type="SUPFAM" id="SSF47336">
    <property type="entry name" value="ACP-like"/>
    <property type="match status" value="1"/>
</dbReference>
<dbReference type="Proteomes" id="UP001153618">
    <property type="component" value="Unassembled WGS sequence"/>
</dbReference>
<keyword evidence="2" id="KW-0597">Phosphoprotein</keyword>
<dbReference type="Pfam" id="PF00501">
    <property type="entry name" value="AMP-binding"/>
    <property type="match status" value="1"/>
</dbReference>
<comment type="caution">
    <text evidence="6">The sequence shown here is derived from an EMBL/GenBank/DDBJ whole genome shotgun (WGS) entry which is preliminary data.</text>
</comment>
<accession>A0A9W4HVG7</accession>
<dbReference type="Gene3D" id="3.30.300.30">
    <property type="match status" value="1"/>
</dbReference>
<dbReference type="GO" id="GO:0044550">
    <property type="term" value="P:secondary metabolite biosynthetic process"/>
    <property type="evidence" value="ECO:0007669"/>
    <property type="project" value="TreeGrafter"/>
</dbReference>
<dbReference type="PROSITE" id="PS00012">
    <property type="entry name" value="PHOSPHOPANTETHEINE"/>
    <property type="match status" value="1"/>
</dbReference>
<dbReference type="InterPro" id="IPR001242">
    <property type="entry name" value="Condensation_dom"/>
</dbReference>
<dbReference type="InterPro" id="IPR009081">
    <property type="entry name" value="PP-bd_ACP"/>
</dbReference>
<dbReference type="CDD" id="cd05918">
    <property type="entry name" value="A_NRPS_SidN3_like"/>
    <property type="match status" value="1"/>
</dbReference>
<evidence type="ECO:0000259" key="5">
    <source>
        <dbReference type="PROSITE" id="PS50075"/>
    </source>
</evidence>
<dbReference type="InterPro" id="IPR042099">
    <property type="entry name" value="ANL_N_sf"/>
</dbReference>
<protein>
    <recommendedName>
        <fullName evidence="5">Carrier domain-containing protein</fullName>
    </recommendedName>
</protein>
<dbReference type="EMBL" id="CAJVOS010000027">
    <property type="protein sequence ID" value="CAG8133648.1"/>
    <property type="molecule type" value="Genomic_DNA"/>
</dbReference>
<dbReference type="PROSITE" id="PS50075">
    <property type="entry name" value="CARRIER"/>
    <property type="match status" value="1"/>
</dbReference>
<proteinExistence type="predicted"/>
<keyword evidence="3" id="KW-0436">Ligase</keyword>
<dbReference type="InterPro" id="IPR000873">
    <property type="entry name" value="AMP-dep_synth/lig_dom"/>
</dbReference>
<dbReference type="NCBIfam" id="TIGR01733">
    <property type="entry name" value="AA-adenyl-dom"/>
    <property type="match status" value="1"/>
</dbReference>
<reference evidence="6" key="1">
    <citation type="submission" date="2021-07" db="EMBL/GenBank/DDBJ databases">
        <authorList>
            <person name="Branca A.L. A."/>
        </authorList>
    </citation>
    <scope>NUCLEOTIDE SEQUENCE</scope>
</reference>
<evidence type="ECO:0000256" key="4">
    <source>
        <dbReference type="SAM" id="MobiDB-lite"/>
    </source>
</evidence>
<name>A0A9W4HVG7_PENOL</name>